<evidence type="ECO:0000313" key="6">
    <source>
        <dbReference type="EMBL" id="KXA92009.1"/>
    </source>
</evidence>
<keyword evidence="1" id="KW-0456">Lyase</keyword>
<dbReference type="PRINTS" id="PR00145">
    <property type="entry name" value="ARGSUCLYASE"/>
</dbReference>
<dbReference type="GO" id="GO:0042450">
    <property type="term" value="P:L-arginine biosynthetic process via ornithine"/>
    <property type="evidence" value="ECO:0007669"/>
    <property type="project" value="UniProtKB-UniRule"/>
</dbReference>
<feature type="compositionally biased region" description="Basic and acidic residues" evidence="3">
    <location>
        <begin position="1"/>
        <end position="12"/>
    </location>
</feature>
<accession>A0A133UCV7</accession>
<comment type="similarity">
    <text evidence="1">Belongs to the lyase 1 family. Argininosuccinate lyase subfamily.</text>
</comment>
<evidence type="ECO:0000313" key="7">
    <source>
        <dbReference type="Proteomes" id="UP000070195"/>
    </source>
</evidence>
<dbReference type="PANTHER" id="PTHR43814">
    <property type="entry name" value="ARGININOSUCCINATE LYASE"/>
    <property type="match status" value="1"/>
</dbReference>
<evidence type="ECO:0000256" key="2">
    <source>
        <dbReference type="NCBIfam" id="TIGR00838"/>
    </source>
</evidence>
<dbReference type="EC" id="4.3.2.1" evidence="1 2"/>
<comment type="pathway">
    <text evidence="1">Amino-acid biosynthesis; L-arginine biosynthesis; L-arginine from L-ornithine and carbamoyl phosphate: step 3/3.</text>
</comment>
<dbReference type="SUPFAM" id="SSF48557">
    <property type="entry name" value="L-aspartase-like"/>
    <property type="match status" value="1"/>
</dbReference>
<reference evidence="6 7" key="1">
    <citation type="journal article" date="2016" name="Sci. Rep.">
        <title>Metabolic traits of an uncultured archaeal lineage -MSBL1- from brine pools of the Red Sea.</title>
        <authorList>
            <person name="Mwirichia R."/>
            <person name="Alam I."/>
            <person name="Rashid M."/>
            <person name="Vinu M."/>
            <person name="Ba-Alawi W."/>
            <person name="Anthony Kamau A."/>
            <person name="Kamanda Ngugi D."/>
            <person name="Goker M."/>
            <person name="Klenk H.P."/>
            <person name="Bajic V."/>
            <person name="Stingl U."/>
        </authorList>
    </citation>
    <scope>NUCLEOTIDE SEQUENCE [LARGE SCALE GENOMIC DNA]</scope>
    <source>
        <strain evidence="6">SCGC-AAA259D18</strain>
    </source>
</reference>
<dbReference type="Pfam" id="PF00206">
    <property type="entry name" value="Lyase_1"/>
    <property type="match status" value="1"/>
</dbReference>
<dbReference type="Gene3D" id="1.10.275.10">
    <property type="entry name" value="Fumarase/aspartase (N-terminal domain)"/>
    <property type="match status" value="1"/>
</dbReference>
<dbReference type="PANTHER" id="PTHR43814:SF1">
    <property type="entry name" value="ARGININOSUCCINATE LYASE"/>
    <property type="match status" value="1"/>
</dbReference>
<dbReference type="InterPro" id="IPR000362">
    <property type="entry name" value="Fumarate_lyase_fam"/>
</dbReference>
<dbReference type="NCBIfam" id="TIGR00838">
    <property type="entry name" value="argH"/>
    <property type="match status" value="1"/>
</dbReference>
<dbReference type="InterPro" id="IPR029419">
    <property type="entry name" value="Arg_succ_lyase_C"/>
</dbReference>
<dbReference type="UniPathway" id="UPA00068">
    <property type="reaction ID" value="UER00114"/>
</dbReference>
<dbReference type="PRINTS" id="PR00149">
    <property type="entry name" value="FUMRATELYASE"/>
</dbReference>
<feature type="region of interest" description="Disordered" evidence="3">
    <location>
        <begin position="1"/>
        <end position="20"/>
    </location>
</feature>
<dbReference type="Gene3D" id="1.20.200.10">
    <property type="entry name" value="Fumarase/aspartase (Central domain)"/>
    <property type="match status" value="1"/>
</dbReference>
<dbReference type="GO" id="GO:0005829">
    <property type="term" value="C:cytosol"/>
    <property type="evidence" value="ECO:0007669"/>
    <property type="project" value="TreeGrafter"/>
</dbReference>
<dbReference type="InterPro" id="IPR008948">
    <property type="entry name" value="L-Aspartase-like"/>
</dbReference>
<dbReference type="InterPro" id="IPR009049">
    <property type="entry name" value="Argininosuccinate_lyase"/>
</dbReference>
<evidence type="ECO:0000256" key="1">
    <source>
        <dbReference type="HAMAP-Rule" id="MF_00006"/>
    </source>
</evidence>
<keyword evidence="1" id="KW-0055">Arginine biosynthesis</keyword>
<dbReference type="EMBL" id="LHXM01000001">
    <property type="protein sequence ID" value="KXA92009.1"/>
    <property type="molecule type" value="Genomic_DNA"/>
</dbReference>
<keyword evidence="1" id="KW-0963">Cytoplasm</keyword>
<dbReference type="AlphaFoldDB" id="A0A133UCV7"/>
<evidence type="ECO:0000259" key="5">
    <source>
        <dbReference type="Pfam" id="PF14698"/>
    </source>
</evidence>
<evidence type="ECO:0000259" key="4">
    <source>
        <dbReference type="Pfam" id="PF00206"/>
    </source>
</evidence>
<name>A0A133UCV7_9EURY</name>
<comment type="subcellular location">
    <subcellularLocation>
        <location evidence="1">Cytoplasm</location>
    </subcellularLocation>
</comment>
<keyword evidence="7" id="KW-1185">Reference proteome</keyword>
<gene>
    <name evidence="1" type="primary">argH</name>
    <name evidence="6" type="ORF">AKJ63_00025</name>
</gene>
<dbReference type="InterPro" id="IPR022761">
    <property type="entry name" value="Fumarate_lyase_N"/>
</dbReference>
<dbReference type="FunFam" id="1.20.200.10:FF:000015">
    <property type="entry name" value="argininosuccinate lyase isoform X2"/>
    <property type="match status" value="1"/>
</dbReference>
<feature type="domain" description="Fumarate lyase N-terminal" evidence="4">
    <location>
        <begin position="5"/>
        <end position="299"/>
    </location>
</feature>
<dbReference type="InterPro" id="IPR024083">
    <property type="entry name" value="Fumarase/histidase_N"/>
</dbReference>
<evidence type="ECO:0000256" key="3">
    <source>
        <dbReference type="SAM" id="MobiDB-lite"/>
    </source>
</evidence>
<dbReference type="HAMAP" id="MF_00006">
    <property type="entry name" value="Arg_succ_lyase"/>
    <property type="match status" value="1"/>
</dbReference>
<feature type="domain" description="Argininosuccinate lyase C-terminal" evidence="5">
    <location>
        <begin position="362"/>
        <end position="439"/>
    </location>
</feature>
<sequence length="491" mass="54450">MLREGRFKKSMDPDAAEYSTSLEDDPRLFGAVVEINMAHVQMLWEREIIDESSANQILGSLFKLQEEGLDALDLRPELEDIHMAVEEYVKEEVGEDVGGKLHTAKSRNDQVSTAIRMVLREEILEIQELIADFVGVLVERAGENTETVIPGYTHLQVAEPTTFGHYLAAYGQTFVRDLKRLNASYEETNRCPLGACAFAGTSFPIDRSLTSAQLGFDGILENTMDAVGSRDFALQTMSGLAILMTNLSRLCEELVLWSSSEFDMIEIPDEFSTTSSIMPQKKNPEIIELGRAKSGSVIGDLVGGLNIVKGLPQAYDLDLQELTPLLWNSVDQVKSTLLVMRKLVSKLEPKPENMYENAERGFATLTELANTLVRETDVPFRRAHKIVGKLASIVSDEGKSLGDLTLEDLLSASREIVGEEVEISEDQFEEALDLHGSVESRRVVGGPSSDSVEEELSKLEKKVSNYGKIIEKRRDSLDEAKEMLLDLARGG</sequence>
<dbReference type="PATRIC" id="fig|1698262.3.peg.5"/>
<proteinExistence type="inferred from homology"/>
<organism evidence="6 7">
    <name type="scientific">candidate division MSBL1 archaeon SCGC-AAA259D18</name>
    <dbReference type="NCBI Taxonomy" id="1698262"/>
    <lineage>
        <taxon>Archaea</taxon>
        <taxon>Methanobacteriati</taxon>
        <taxon>Methanobacteriota</taxon>
        <taxon>candidate division MSBL1</taxon>
    </lineage>
</organism>
<keyword evidence="1" id="KW-0028">Amino-acid biosynthesis</keyword>
<dbReference type="GO" id="GO:0004056">
    <property type="term" value="F:argininosuccinate lyase activity"/>
    <property type="evidence" value="ECO:0007669"/>
    <property type="project" value="UniProtKB-UniRule"/>
</dbReference>
<dbReference type="Proteomes" id="UP000070195">
    <property type="component" value="Unassembled WGS sequence"/>
</dbReference>
<dbReference type="Pfam" id="PF14698">
    <property type="entry name" value="ASL_C2"/>
    <property type="match status" value="1"/>
</dbReference>
<dbReference type="Gene3D" id="1.10.40.30">
    <property type="entry name" value="Fumarase/aspartase (C-terminal domain)"/>
    <property type="match status" value="1"/>
</dbReference>
<comment type="catalytic activity">
    <reaction evidence="1">
        <text>2-(N(omega)-L-arginino)succinate = fumarate + L-arginine</text>
        <dbReference type="Rhea" id="RHEA:24020"/>
        <dbReference type="ChEBI" id="CHEBI:29806"/>
        <dbReference type="ChEBI" id="CHEBI:32682"/>
        <dbReference type="ChEBI" id="CHEBI:57472"/>
        <dbReference type="EC" id="4.3.2.1"/>
    </reaction>
</comment>
<protein>
    <recommendedName>
        <fullName evidence="1 2">Argininosuccinate lyase</fullName>
        <shortName evidence="1">ASAL</shortName>
        <ecNumber evidence="1 2">4.3.2.1</ecNumber>
    </recommendedName>
    <alternativeName>
        <fullName evidence="1">Arginosuccinase</fullName>
    </alternativeName>
</protein>
<dbReference type="CDD" id="cd01359">
    <property type="entry name" value="Argininosuccinate_lyase"/>
    <property type="match status" value="1"/>
</dbReference>
<comment type="caution">
    <text evidence="6">The sequence shown here is derived from an EMBL/GenBank/DDBJ whole genome shotgun (WGS) entry which is preliminary data.</text>
</comment>